<organism evidence="1 2">
    <name type="scientific">Enterococcus hermanniensis</name>
    <dbReference type="NCBI Taxonomy" id="249189"/>
    <lineage>
        <taxon>Bacteria</taxon>
        <taxon>Bacillati</taxon>
        <taxon>Bacillota</taxon>
        <taxon>Bacilli</taxon>
        <taxon>Lactobacillales</taxon>
        <taxon>Enterococcaceae</taxon>
        <taxon>Enterococcus</taxon>
    </lineage>
</organism>
<dbReference type="OrthoDB" id="2192971at2"/>
<evidence type="ECO:0000313" key="1">
    <source>
        <dbReference type="EMBL" id="OJG46348.1"/>
    </source>
</evidence>
<comment type="caution">
    <text evidence="1">The sequence shown here is derived from an EMBL/GenBank/DDBJ whole genome shotgun (WGS) entry which is preliminary data.</text>
</comment>
<dbReference type="RefSeq" id="WP_071857426.1">
    <property type="nucleotide sequence ID" value="NZ_JBHSHK010000001.1"/>
</dbReference>
<gene>
    <name evidence="1" type="ORF">RV04_GL001514</name>
</gene>
<name>A0A1L8TQ90_9ENTE</name>
<reference evidence="1 2" key="1">
    <citation type="submission" date="2014-12" db="EMBL/GenBank/DDBJ databases">
        <title>Draft genome sequences of 29 type strains of Enterococci.</title>
        <authorList>
            <person name="Zhong Z."/>
            <person name="Sun Z."/>
            <person name="Liu W."/>
            <person name="Zhang W."/>
            <person name="Zhang H."/>
        </authorList>
    </citation>
    <scope>NUCLEOTIDE SEQUENCE [LARGE SCALE GENOMIC DNA]</scope>
    <source>
        <strain evidence="1 2">DSM 17122</strain>
    </source>
</reference>
<proteinExistence type="predicted"/>
<evidence type="ECO:0000313" key="2">
    <source>
        <dbReference type="Proteomes" id="UP000182077"/>
    </source>
</evidence>
<keyword evidence="2" id="KW-1185">Reference proteome</keyword>
<accession>A0A1L8TQ90</accession>
<sequence>MKAKDLLTAIQVDSAGELKQLSSYQFVFIKEGEQETNHLAAKIEADKIIVQKNSAESLRLNGFINLLNEAKEAEIYIEEELVFGYRLVERGIILG</sequence>
<dbReference type="AlphaFoldDB" id="A0A1L8TQ90"/>
<dbReference type="EMBL" id="JXKQ01000003">
    <property type="protein sequence ID" value="OJG46348.1"/>
    <property type="molecule type" value="Genomic_DNA"/>
</dbReference>
<dbReference type="Proteomes" id="UP000182077">
    <property type="component" value="Unassembled WGS sequence"/>
</dbReference>
<dbReference type="STRING" id="249189.RV04_GL001514"/>
<protein>
    <submittedName>
        <fullName evidence="1">Uncharacterized protein</fullName>
    </submittedName>
</protein>